<dbReference type="GO" id="GO:0033300">
    <property type="term" value="F:dehydroascorbic acid transmembrane transporter activity"/>
    <property type="evidence" value="ECO:0007669"/>
    <property type="project" value="UniProtKB-ARBA"/>
</dbReference>
<dbReference type="GO" id="GO:1904659">
    <property type="term" value="P:D-glucose transmembrane transport"/>
    <property type="evidence" value="ECO:0007669"/>
    <property type="project" value="TreeGrafter"/>
</dbReference>
<dbReference type="Proteomes" id="UP000314987">
    <property type="component" value="Unassembled WGS sequence"/>
</dbReference>
<dbReference type="PRINTS" id="PR00171">
    <property type="entry name" value="SUGRTRNSPORT"/>
</dbReference>
<feature type="transmembrane region" description="Helical" evidence="18">
    <location>
        <begin position="300"/>
        <end position="322"/>
    </location>
</feature>
<keyword evidence="21" id="KW-1185">Reference proteome</keyword>
<evidence type="ECO:0000256" key="18">
    <source>
        <dbReference type="SAM" id="Phobius"/>
    </source>
</evidence>
<feature type="transmembrane region" description="Helical" evidence="18">
    <location>
        <begin position="187"/>
        <end position="208"/>
    </location>
</feature>
<keyword evidence="16" id="KW-0813">Transport</keyword>
<dbReference type="Ensembl" id="ENSVURT00010014596.1">
    <property type="protein sequence ID" value="ENSVURP00010012828.1"/>
    <property type="gene ID" value="ENSVURG00010009879.1"/>
</dbReference>
<dbReference type="Pfam" id="PF00083">
    <property type="entry name" value="Sugar_tr"/>
    <property type="match status" value="1"/>
</dbReference>
<dbReference type="PANTHER" id="PTHR48021">
    <property type="match status" value="1"/>
</dbReference>
<evidence type="ECO:0000256" key="8">
    <source>
        <dbReference type="ARBA" id="ARBA00022989"/>
    </source>
</evidence>
<dbReference type="FunFam" id="1.20.1250.20:FF:000055">
    <property type="entry name" value="Facilitated trehalose transporter Tret1-2 homolog"/>
    <property type="match status" value="1"/>
</dbReference>
<reference evidence="20" key="3">
    <citation type="submission" date="2025-09" db="UniProtKB">
        <authorList>
            <consortium name="Ensembl"/>
        </authorList>
    </citation>
    <scope>IDENTIFICATION</scope>
</reference>
<dbReference type="PROSITE" id="PS50850">
    <property type="entry name" value="MFS"/>
    <property type="match status" value="1"/>
</dbReference>
<organism evidence="20 21">
    <name type="scientific">Vombatus ursinus</name>
    <name type="common">Common wombat</name>
    <dbReference type="NCBI Taxonomy" id="29139"/>
    <lineage>
        <taxon>Eukaryota</taxon>
        <taxon>Metazoa</taxon>
        <taxon>Chordata</taxon>
        <taxon>Craniata</taxon>
        <taxon>Vertebrata</taxon>
        <taxon>Euteleostomi</taxon>
        <taxon>Mammalia</taxon>
        <taxon>Metatheria</taxon>
        <taxon>Diprotodontia</taxon>
        <taxon>Vombatidae</taxon>
        <taxon>Vombatus</taxon>
    </lineage>
</organism>
<dbReference type="RefSeq" id="XP_027723294.1">
    <property type="nucleotide sequence ID" value="XM_027867493.1"/>
</dbReference>
<evidence type="ECO:0000256" key="12">
    <source>
        <dbReference type="ARBA" id="ARBA00059062"/>
    </source>
</evidence>
<reference evidence="21" key="1">
    <citation type="submission" date="2018-12" db="EMBL/GenBank/DDBJ databases">
        <authorList>
            <person name="Yazar S."/>
        </authorList>
    </citation>
    <scope>NUCLEOTIDE SEQUENCE [LARGE SCALE GENOMIC DNA]</scope>
</reference>
<evidence type="ECO:0000259" key="19">
    <source>
        <dbReference type="PROSITE" id="PS50850"/>
    </source>
</evidence>
<comment type="catalytic activity">
    <reaction evidence="1">
        <text>D-fructose(out) = D-fructose(in)</text>
        <dbReference type="Rhea" id="RHEA:60372"/>
        <dbReference type="ChEBI" id="CHEBI:37721"/>
    </reaction>
</comment>
<comment type="catalytic activity">
    <reaction evidence="11">
        <text>alpha,alpha-trehalose(in) = alpha,alpha-trehalose(out)</text>
        <dbReference type="Rhea" id="RHEA:17629"/>
        <dbReference type="ChEBI" id="CHEBI:16551"/>
    </reaction>
</comment>
<comment type="function">
    <text evidence="12">Insulin-regulated facilitative hexose transporter that mediates the transport of glucose and fructose. Facilitates hepatic influx of dietary trehalose, which in turn inhibits glucose and fructose influx triggering a starvation signal and hepatic autophagy through activation of AMPK and ULK1. Also able to mediate the transport of dehydroascorbate.</text>
</comment>
<dbReference type="OMA" id="YWIDYGT"/>
<reference evidence="20" key="2">
    <citation type="submission" date="2025-08" db="UniProtKB">
        <authorList>
            <consortium name="Ensembl"/>
        </authorList>
    </citation>
    <scope>IDENTIFICATION</scope>
</reference>
<dbReference type="InterPro" id="IPR005828">
    <property type="entry name" value="MFS_sugar_transport-like"/>
</dbReference>
<comment type="catalytic activity">
    <reaction evidence="2">
        <text>D-glucose(out) = D-glucose(in)</text>
        <dbReference type="Rhea" id="RHEA:60376"/>
        <dbReference type="ChEBI" id="CHEBI:4167"/>
    </reaction>
</comment>
<name>A0A4X2KM19_VOMUR</name>
<keyword evidence="10" id="KW-0325">Glycoprotein</keyword>
<accession>A0A4X2KM19</accession>
<comment type="catalytic activity">
    <reaction evidence="3">
        <text>L-dehydroascorbate(out) = L-dehydroascorbate(in)</text>
        <dbReference type="Rhea" id="RHEA:60380"/>
        <dbReference type="ChEBI" id="CHEBI:58539"/>
    </reaction>
</comment>
<evidence type="ECO:0000256" key="7">
    <source>
        <dbReference type="ARBA" id="ARBA00022692"/>
    </source>
</evidence>
<protein>
    <recommendedName>
        <fullName evidence="13">Solute carrier family 2, facilitated glucose transporter member 8</fullName>
    </recommendedName>
    <alternativeName>
        <fullName evidence="14">Glucose transporter type 8</fullName>
    </alternativeName>
    <alternativeName>
        <fullName evidence="15">Glucose transporter type X1</fullName>
    </alternativeName>
</protein>
<dbReference type="InterPro" id="IPR020846">
    <property type="entry name" value="MFS_dom"/>
</dbReference>
<keyword evidence="8 18" id="KW-1133">Transmembrane helix</keyword>
<evidence type="ECO:0000256" key="16">
    <source>
        <dbReference type="RuleBase" id="RU003346"/>
    </source>
</evidence>
<evidence type="ECO:0000256" key="1">
    <source>
        <dbReference type="ARBA" id="ARBA00000590"/>
    </source>
</evidence>
<feature type="transmembrane region" description="Helical" evidence="18">
    <location>
        <begin position="104"/>
        <end position="128"/>
    </location>
</feature>
<dbReference type="PROSITE" id="PS00216">
    <property type="entry name" value="SUGAR_TRANSPORT_1"/>
    <property type="match status" value="2"/>
</dbReference>
<gene>
    <name evidence="20" type="primary">LOC114046888</name>
</gene>
<evidence type="ECO:0000256" key="3">
    <source>
        <dbReference type="ARBA" id="ARBA00001787"/>
    </source>
</evidence>
<evidence type="ECO:0000256" key="11">
    <source>
        <dbReference type="ARBA" id="ARBA00052140"/>
    </source>
</evidence>
<dbReference type="Gene3D" id="1.20.1250.20">
    <property type="entry name" value="MFS general substrate transporter like domains"/>
    <property type="match status" value="1"/>
</dbReference>
<evidence type="ECO:0000256" key="9">
    <source>
        <dbReference type="ARBA" id="ARBA00023136"/>
    </source>
</evidence>
<dbReference type="PANTHER" id="PTHR48021:SF18">
    <property type="entry name" value="SOLUTE CARRIER FAMILY 2, FACILITATED GLUCOSE TRANSPORTER MEMBER 8"/>
    <property type="match status" value="1"/>
</dbReference>
<evidence type="ECO:0000256" key="14">
    <source>
        <dbReference type="ARBA" id="ARBA00077395"/>
    </source>
</evidence>
<feature type="transmembrane region" description="Helical" evidence="18">
    <location>
        <begin position="32"/>
        <end position="55"/>
    </location>
</feature>
<evidence type="ECO:0000256" key="15">
    <source>
        <dbReference type="ARBA" id="ARBA00080242"/>
    </source>
</evidence>
<keyword evidence="6" id="KW-1003">Cell membrane</keyword>
<evidence type="ECO:0000256" key="4">
    <source>
        <dbReference type="ARBA" id="ARBA00004651"/>
    </source>
</evidence>
<dbReference type="PROSITE" id="PS00217">
    <property type="entry name" value="SUGAR_TRANSPORT_2"/>
    <property type="match status" value="1"/>
</dbReference>
<evidence type="ECO:0000256" key="10">
    <source>
        <dbReference type="ARBA" id="ARBA00023180"/>
    </source>
</evidence>
<dbReference type="InterPro" id="IPR003663">
    <property type="entry name" value="Sugar/inositol_transpt"/>
</dbReference>
<feature type="transmembrane region" description="Helical" evidence="18">
    <location>
        <begin position="75"/>
        <end position="97"/>
    </location>
</feature>
<dbReference type="GO" id="GO:0005886">
    <property type="term" value="C:plasma membrane"/>
    <property type="evidence" value="ECO:0007669"/>
    <property type="project" value="UniProtKB-SubCell"/>
</dbReference>
<dbReference type="SUPFAM" id="SSF103473">
    <property type="entry name" value="MFS general substrate transporter"/>
    <property type="match status" value="1"/>
</dbReference>
<evidence type="ECO:0000256" key="6">
    <source>
        <dbReference type="ARBA" id="ARBA00022475"/>
    </source>
</evidence>
<evidence type="ECO:0000313" key="20">
    <source>
        <dbReference type="Ensembl" id="ENSVURP00010012828.1"/>
    </source>
</evidence>
<feature type="region of interest" description="Disordered" evidence="17">
    <location>
        <begin position="1"/>
        <end position="26"/>
    </location>
</feature>
<keyword evidence="9 18" id="KW-0472">Membrane</keyword>
<feature type="transmembrane region" description="Helical" evidence="18">
    <location>
        <begin position="450"/>
        <end position="468"/>
    </location>
</feature>
<feature type="transmembrane region" description="Helical" evidence="18">
    <location>
        <begin position="329"/>
        <end position="349"/>
    </location>
</feature>
<dbReference type="GeneTree" id="ENSGT00940000158795"/>
<dbReference type="InterPro" id="IPR036259">
    <property type="entry name" value="MFS_trans_sf"/>
</dbReference>
<comment type="subcellular location">
    <subcellularLocation>
        <location evidence="4">Cell membrane</location>
        <topology evidence="4">Multi-pass membrane protein</topology>
    </subcellularLocation>
</comment>
<evidence type="ECO:0000256" key="17">
    <source>
        <dbReference type="SAM" id="MobiDB-lite"/>
    </source>
</evidence>
<dbReference type="STRING" id="29139.ENSVURP00010012828"/>
<keyword evidence="7 18" id="KW-0812">Transmembrane</keyword>
<dbReference type="InterPro" id="IPR005829">
    <property type="entry name" value="Sugar_transporter_CS"/>
</dbReference>
<dbReference type="NCBIfam" id="TIGR00879">
    <property type="entry name" value="SP"/>
    <property type="match status" value="1"/>
</dbReference>
<feature type="transmembrane region" description="Helical" evidence="18">
    <location>
        <begin position="410"/>
        <end position="430"/>
    </location>
</feature>
<evidence type="ECO:0000256" key="13">
    <source>
        <dbReference type="ARBA" id="ARBA00067382"/>
    </source>
</evidence>
<feature type="transmembrane region" description="Helical" evidence="18">
    <location>
        <begin position="378"/>
        <end position="398"/>
    </location>
</feature>
<dbReference type="OrthoDB" id="6612291at2759"/>
<feature type="transmembrane region" description="Helical" evidence="18">
    <location>
        <begin position="266"/>
        <end position="288"/>
    </location>
</feature>
<evidence type="ECO:0000313" key="21">
    <source>
        <dbReference type="Proteomes" id="UP000314987"/>
    </source>
</evidence>
<feature type="transmembrane region" description="Helical" evidence="18">
    <location>
        <begin position="159"/>
        <end position="181"/>
    </location>
</feature>
<proteinExistence type="inferred from homology"/>
<sequence>MESDATQPLLGKAGPRSGAEEPGPSARRPRGLFLAAFAATLGPLSFGFVLGYSSPAIPSLRRTGPEFLQLSDDEASWFGSLVTLGAALGGVLGGWLVDKAGRKLTLMLCTVPFVGGFTLVIGAQNIWMLYGGRLLTGLASGVTSLVVPVYIAEISYPEIRGLLGSCVQLMVVSGILGAYVAGLGLNWCWLAVLGCVPPFFMLLLMCFMPETPRFLLIKHKKQEARAAVRFLWGIDEEQEAEEKECSEVDQGFHLARLKNPSVYKPFLIGVSLMAFQQFSGINAMMFYAETIFEQANFKDSSLASVIVGVLQVVFTAIAALVMDRAGRKILLLLSGAIMALSCMLFGIYFKISLPSPNNSSHPDLLTSLNSESAGANSGLPWLAVLSMGFFLMGFSLGWGPIPWLLMSEIFPLMVKGLASGVCVLTSWIMAFLVTKEFSSLMGVLTPYGTFWLFSAFCVLGVIFTLLFVPETKGKTLEQIEAHFQGR</sequence>
<feature type="domain" description="Major facilitator superfamily (MFS) profile" evidence="19">
    <location>
        <begin position="31"/>
        <end position="472"/>
    </location>
</feature>
<evidence type="ECO:0000256" key="2">
    <source>
        <dbReference type="ARBA" id="ARBA00000618"/>
    </source>
</evidence>
<feature type="transmembrane region" description="Helical" evidence="18">
    <location>
        <begin position="134"/>
        <end position="152"/>
    </location>
</feature>
<dbReference type="InterPro" id="IPR050549">
    <property type="entry name" value="MFS_Trehalose_Transporter"/>
</dbReference>
<evidence type="ECO:0000256" key="5">
    <source>
        <dbReference type="ARBA" id="ARBA00007004"/>
    </source>
</evidence>
<comment type="similarity">
    <text evidence="5">Belongs to the major facilitator superfamily. Sugar transporter (TC 2.A.1.1) family. Glucose transporter subfamily.</text>
</comment>
<dbReference type="GeneID" id="114046888"/>
<dbReference type="AlphaFoldDB" id="A0A4X2KM19"/>